<accession>A0A8X6IYC4</accession>
<dbReference type="EMBL" id="BMAV01028070">
    <property type="protein sequence ID" value="GFS64788.1"/>
    <property type="molecule type" value="Genomic_DNA"/>
</dbReference>
<evidence type="ECO:0000313" key="2">
    <source>
        <dbReference type="EMBL" id="GFS64788.1"/>
    </source>
</evidence>
<evidence type="ECO:0000256" key="1">
    <source>
        <dbReference type="SAM" id="MobiDB-lite"/>
    </source>
</evidence>
<name>A0A8X6IYC4_9ARAC</name>
<reference evidence="2" key="1">
    <citation type="submission" date="2020-08" db="EMBL/GenBank/DDBJ databases">
        <title>Multicomponent nature underlies the extraordinary mechanical properties of spider dragline silk.</title>
        <authorList>
            <person name="Kono N."/>
            <person name="Nakamura H."/>
            <person name="Mori M."/>
            <person name="Yoshida Y."/>
            <person name="Ohtoshi R."/>
            <person name="Malay A.D."/>
            <person name="Moran D.A.P."/>
            <person name="Tomita M."/>
            <person name="Numata K."/>
            <person name="Arakawa K."/>
        </authorList>
    </citation>
    <scope>NUCLEOTIDE SEQUENCE</scope>
</reference>
<keyword evidence="3" id="KW-1185">Reference proteome</keyword>
<proteinExistence type="predicted"/>
<feature type="region of interest" description="Disordered" evidence="1">
    <location>
        <begin position="49"/>
        <end position="72"/>
    </location>
</feature>
<organism evidence="2 3">
    <name type="scientific">Trichonephila inaurata madagascariensis</name>
    <dbReference type="NCBI Taxonomy" id="2747483"/>
    <lineage>
        <taxon>Eukaryota</taxon>
        <taxon>Metazoa</taxon>
        <taxon>Ecdysozoa</taxon>
        <taxon>Arthropoda</taxon>
        <taxon>Chelicerata</taxon>
        <taxon>Arachnida</taxon>
        <taxon>Araneae</taxon>
        <taxon>Araneomorphae</taxon>
        <taxon>Entelegynae</taxon>
        <taxon>Araneoidea</taxon>
        <taxon>Nephilidae</taxon>
        <taxon>Trichonephila</taxon>
        <taxon>Trichonephila inaurata</taxon>
    </lineage>
</organism>
<gene>
    <name evidence="2" type="ORF">TNIN_472771</name>
</gene>
<dbReference type="Proteomes" id="UP000886998">
    <property type="component" value="Unassembled WGS sequence"/>
</dbReference>
<dbReference type="AlphaFoldDB" id="A0A8X6IYC4"/>
<sequence>MEFIVDKSLDMRYNLQQAPFCFFFNNLWNKRVNKSVAKLLRKSRLGGTTKAWRTNDDGGNTESLPSRFENEF</sequence>
<protein>
    <submittedName>
        <fullName evidence="2">Uncharacterized protein</fullName>
    </submittedName>
</protein>
<evidence type="ECO:0000313" key="3">
    <source>
        <dbReference type="Proteomes" id="UP000886998"/>
    </source>
</evidence>
<comment type="caution">
    <text evidence="2">The sequence shown here is derived from an EMBL/GenBank/DDBJ whole genome shotgun (WGS) entry which is preliminary data.</text>
</comment>